<name>A0A6M3IXY9_9ZZZZ</name>
<dbReference type="EMBL" id="MT141474">
    <property type="protein sequence ID" value="QJA62539.1"/>
    <property type="molecule type" value="Genomic_DNA"/>
</dbReference>
<accession>A0A6M3IXY9</accession>
<sequence length="144" mass="15075">MSRKARHRGESFVYEAANDTLLASGSLVFASGDNSTTEKKTSAISLLGQPLPTDGRCLLIVERPDDATAANLTFKTYIVCTLDGTNARDVLVDTQTVENVGSGVGVEAFVINFGLGSADGTIKFGALFAGDGGAITVYYKLFGL</sequence>
<dbReference type="AlphaFoldDB" id="A0A6M3IXY9"/>
<protein>
    <submittedName>
        <fullName evidence="1">Uncharacterized protein</fullName>
    </submittedName>
</protein>
<evidence type="ECO:0000313" key="1">
    <source>
        <dbReference type="EMBL" id="QJA62539.1"/>
    </source>
</evidence>
<gene>
    <name evidence="1" type="ORF">MM415B00764_0005</name>
</gene>
<organism evidence="1">
    <name type="scientific">viral metagenome</name>
    <dbReference type="NCBI Taxonomy" id="1070528"/>
    <lineage>
        <taxon>unclassified sequences</taxon>
        <taxon>metagenomes</taxon>
        <taxon>organismal metagenomes</taxon>
    </lineage>
</organism>
<reference evidence="1" key="1">
    <citation type="submission" date="2020-03" db="EMBL/GenBank/DDBJ databases">
        <title>The deep terrestrial virosphere.</title>
        <authorList>
            <person name="Holmfeldt K."/>
            <person name="Nilsson E."/>
            <person name="Simone D."/>
            <person name="Lopez-Fernandez M."/>
            <person name="Wu X."/>
            <person name="de Brujin I."/>
            <person name="Lundin D."/>
            <person name="Andersson A."/>
            <person name="Bertilsson S."/>
            <person name="Dopson M."/>
        </authorList>
    </citation>
    <scope>NUCLEOTIDE SEQUENCE</scope>
    <source>
        <strain evidence="1">MM415B00764</strain>
    </source>
</reference>
<proteinExistence type="predicted"/>